<dbReference type="AlphaFoldDB" id="A0A516GPC7"/>
<sequence length="249" mass="27977">MKKKERQQKVIDEVSINRKVSSSFLSEKLEVSEDTIRRDIKELHDKGLITKVHGGAISNIQKLYHYNEDIIYNRENKIRIAQKAISLIEDNMVIIISGGTTNLMLAKLLPKNLKLTVYTYSLPLAMQLTEHPLVETIFIGGKIYRSSMVTIGIDVIQYLSNIRANICFMGVSGLDLETGITDEGYEVSLIKKAMINASEHIVYLTTSNKLNLRQGYDVCSLKQIDTIVTDLDIDAPELSPYISAGLNIL</sequence>
<dbReference type="InterPro" id="IPR014036">
    <property type="entry name" value="DeoR-like_C"/>
</dbReference>
<dbReference type="OrthoDB" id="9798651at2"/>
<dbReference type="SMART" id="SM01134">
    <property type="entry name" value="DeoRC"/>
    <property type="match status" value="1"/>
</dbReference>
<dbReference type="InterPro" id="IPR001034">
    <property type="entry name" value="DeoR_HTH"/>
</dbReference>
<evidence type="ECO:0000256" key="2">
    <source>
        <dbReference type="ARBA" id="ARBA00023015"/>
    </source>
</evidence>
<evidence type="ECO:0000313" key="7">
    <source>
        <dbReference type="Proteomes" id="UP000319209"/>
    </source>
</evidence>
<dbReference type="InterPro" id="IPR037171">
    <property type="entry name" value="NagB/RpiA_transferase-like"/>
</dbReference>
<organism evidence="6 7">
    <name type="scientific">Formosa sediminum</name>
    <dbReference type="NCBI Taxonomy" id="2594004"/>
    <lineage>
        <taxon>Bacteria</taxon>
        <taxon>Pseudomonadati</taxon>
        <taxon>Bacteroidota</taxon>
        <taxon>Flavobacteriia</taxon>
        <taxon>Flavobacteriales</taxon>
        <taxon>Flavobacteriaceae</taxon>
        <taxon>Formosa</taxon>
    </lineage>
</organism>
<dbReference type="GO" id="GO:0003677">
    <property type="term" value="F:DNA binding"/>
    <property type="evidence" value="ECO:0007669"/>
    <property type="project" value="UniProtKB-KW"/>
</dbReference>
<dbReference type="InterPro" id="IPR018356">
    <property type="entry name" value="Tscrpt_reg_HTH_DeoR_CS"/>
</dbReference>
<dbReference type="Gene3D" id="3.40.50.1360">
    <property type="match status" value="1"/>
</dbReference>
<reference evidence="6 7" key="1">
    <citation type="submission" date="2019-07" db="EMBL/GenBank/DDBJ databases">
        <title>Genome sequencing for Formosa sp. PS13.</title>
        <authorList>
            <person name="Park S.-J."/>
        </authorList>
    </citation>
    <scope>NUCLEOTIDE SEQUENCE [LARGE SCALE GENOMIC DNA]</scope>
    <source>
        <strain evidence="6 7">PS13</strain>
    </source>
</reference>
<dbReference type="InterPro" id="IPR036388">
    <property type="entry name" value="WH-like_DNA-bd_sf"/>
</dbReference>
<proteinExistence type="predicted"/>
<accession>A0A516GPC7</accession>
<dbReference type="SUPFAM" id="SSF46785">
    <property type="entry name" value="Winged helix' DNA-binding domain"/>
    <property type="match status" value="1"/>
</dbReference>
<dbReference type="PANTHER" id="PTHR30363:SF4">
    <property type="entry name" value="GLYCEROL-3-PHOSPHATE REGULON REPRESSOR"/>
    <property type="match status" value="1"/>
</dbReference>
<keyword evidence="7" id="KW-1185">Reference proteome</keyword>
<protein>
    <submittedName>
        <fullName evidence="6">DeoR/GlpR transcriptional regulator</fullName>
    </submittedName>
</protein>
<evidence type="ECO:0000256" key="3">
    <source>
        <dbReference type="ARBA" id="ARBA00023125"/>
    </source>
</evidence>
<dbReference type="PANTHER" id="PTHR30363">
    <property type="entry name" value="HTH-TYPE TRANSCRIPTIONAL REGULATOR SRLR-RELATED"/>
    <property type="match status" value="1"/>
</dbReference>
<evidence type="ECO:0000256" key="1">
    <source>
        <dbReference type="ARBA" id="ARBA00022491"/>
    </source>
</evidence>
<evidence type="ECO:0000256" key="4">
    <source>
        <dbReference type="ARBA" id="ARBA00023163"/>
    </source>
</evidence>
<evidence type="ECO:0000313" key="6">
    <source>
        <dbReference type="EMBL" id="QDO93353.1"/>
    </source>
</evidence>
<keyword evidence="3" id="KW-0238">DNA-binding</keyword>
<keyword evidence="4" id="KW-0804">Transcription</keyword>
<keyword evidence="2" id="KW-0805">Transcription regulation</keyword>
<keyword evidence="1" id="KW-0678">Repressor</keyword>
<dbReference type="PROSITE" id="PS51000">
    <property type="entry name" value="HTH_DEOR_2"/>
    <property type="match status" value="1"/>
</dbReference>
<dbReference type="InterPro" id="IPR050313">
    <property type="entry name" value="Carb_Metab_HTH_regulators"/>
</dbReference>
<gene>
    <name evidence="6" type="ORF">FNB79_04980</name>
</gene>
<evidence type="ECO:0000259" key="5">
    <source>
        <dbReference type="PROSITE" id="PS51000"/>
    </source>
</evidence>
<dbReference type="PRINTS" id="PR00037">
    <property type="entry name" value="HTHLACR"/>
</dbReference>
<dbReference type="Gene3D" id="1.10.10.10">
    <property type="entry name" value="Winged helix-like DNA-binding domain superfamily/Winged helix DNA-binding domain"/>
    <property type="match status" value="1"/>
</dbReference>
<dbReference type="SUPFAM" id="SSF100950">
    <property type="entry name" value="NagB/RpiA/CoA transferase-like"/>
    <property type="match status" value="1"/>
</dbReference>
<dbReference type="PROSITE" id="PS00894">
    <property type="entry name" value="HTH_DEOR_1"/>
    <property type="match status" value="1"/>
</dbReference>
<dbReference type="GO" id="GO:0003700">
    <property type="term" value="F:DNA-binding transcription factor activity"/>
    <property type="evidence" value="ECO:0007669"/>
    <property type="project" value="InterPro"/>
</dbReference>
<dbReference type="KEGG" id="fop:FNB79_04980"/>
<name>A0A516GPC7_9FLAO</name>
<dbReference type="Pfam" id="PF00455">
    <property type="entry name" value="DeoRC"/>
    <property type="match status" value="1"/>
</dbReference>
<dbReference type="EMBL" id="CP041637">
    <property type="protein sequence ID" value="QDO93353.1"/>
    <property type="molecule type" value="Genomic_DNA"/>
</dbReference>
<dbReference type="Proteomes" id="UP000319209">
    <property type="component" value="Chromosome"/>
</dbReference>
<dbReference type="Pfam" id="PF08220">
    <property type="entry name" value="HTH_DeoR"/>
    <property type="match status" value="1"/>
</dbReference>
<dbReference type="InterPro" id="IPR036390">
    <property type="entry name" value="WH_DNA-bd_sf"/>
</dbReference>
<dbReference type="SMART" id="SM00420">
    <property type="entry name" value="HTH_DEOR"/>
    <property type="match status" value="1"/>
</dbReference>
<dbReference type="RefSeq" id="WP_143380257.1">
    <property type="nucleotide sequence ID" value="NZ_CP041637.1"/>
</dbReference>
<feature type="domain" description="HTH deoR-type" evidence="5">
    <location>
        <begin position="3"/>
        <end position="58"/>
    </location>
</feature>